<dbReference type="Pfam" id="PF07687">
    <property type="entry name" value="M20_dimer"/>
    <property type="match status" value="1"/>
</dbReference>
<accession>A0ABU3NM90</accession>
<keyword evidence="3" id="KW-0378">Hydrolase</keyword>
<dbReference type="PANTHER" id="PTHR43808">
    <property type="entry name" value="ACETYLORNITHINE DEACETYLASE"/>
    <property type="match status" value="1"/>
</dbReference>
<evidence type="ECO:0000313" key="7">
    <source>
        <dbReference type="Proteomes" id="UP001254165"/>
    </source>
</evidence>
<comment type="cofactor">
    <cofactor evidence="1">
        <name>Zn(2+)</name>
        <dbReference type="ChEBI" id="CHEBI:29105"/>
    </cofactor>
</comment>
<dbReference type="RefSeq" id="WP_315624615.1">
    <property type="nucleotide sequence ID" value="NZ_JAUHMF010000001.1"/>
</dbReference>
<proteinExistence type="predicted"/>
<reference evidence="6 7" key="1">
    <citation type="submission" date="2023-07" db="EMBL/GenBank/DDBJ databases">
        <title>Novel species of Thermanaerothrix with wide hydrolytic capabilities.</title>
        <authorList>
            <person name="Zayulina K.S."/>
            <person name="Podosokorskaya O.A."/>
            <person name="Elcheninov A.G."/>
        </authorList>
    </citation>
    <scope>NUCLEOTIDE SEQUENCE [LARGE SCALE GENOMIC DNA]</scope>
    <source>
        <strain evidence="6 7">4228-RoL</strain>
    </source>
</reference>
<evidence type="ECO:0000259" key="5">
    <source>
        <dbReference type="Pfam" id="PF07687"/>
    </source>
</evidence>
<evidence type="ECO:0000256" key="3">
    <source>
        <dbReference type="ARBA" id="ARBA00022801"/>
    </source>
</evidence>
<dbReference type="Pfam" id="PF01546">
    <property type="entry name" value="Peptidase_M20"/>
    <property type="match status" value="1"/>
</dbReference>
<dbReference type="Gene3D" id="3.30.70.360">
    <property type="match status" value="1"/>
</dbReference>
<keyword evidence="4" id="KW-0862">Zinc</keyword>
<evidence type="ECO:0000256" key="4">
    <source>
        <dbReference type="ARBA" id="ARBA00022833"/>
    </source>
</evidence>
<evidence type="ECO:0000256" key="1">
    <source>
        <dbReference type="ARBA" id="ARBA00001947"/>
    </source>
</evidence>
<keyword evidence="2" id="KW-0479">Metal-binding</keyword>
<feature type="domain" description="Peptidase M20 dimerisation" evidence="5">
    <location>
        <begin position="173"/>
        <end position="273"/>
    </location>
</feature>
<evidence type="ECO:0000313" key="6">
    <source>
        <dbReference type="EMBL" id="MDT8897965.1"/>
    </source>
</evidence>
<organism evidence="6 7">
    <name type="scientific">Thermanaerothrix solaris</name>
    <dbReference type="NCBI Taxonomy" id="3058434"/>
    <lineage>
        <taxon>Bacteria</taxon>
        <taxon>Bacillati</taxon>
        <taxon>Chloroflexota</taxon>
        <taxon>Anaerolineae</taxon>
        <taxon>Anaerolineales</taxon>
        <taxon>Anaerolineaceae</taxon>
        <taxon>Thermanaerothrix</taxon>
    </lineage>
</organism>
<dbReference type="PROSITE" id="PS00758">
    <property type="entry name" value="ARGE_DAPE_CPG2_1"/>
    <property type="match status" value="1"/>
</dbReference>
<dbReference type="SUPFAM" id="SSF55031">
    <property type="entry name" value="Bacterial exopeptidase dimerisation domain"/>
    <property type="match status" value="1"/>
</dbReference>
<dbReference type="InterPro" id="IPR036264">
    <property type="entry name" value="Bact_exopeptidase_dim_dom"/>
</dbReference>
<dbReference type="Proteomes" id="UP001254165">
    <property type="component" value="Unassembled WGS sequence"/>
</dbReference>
<dbReference type="InterPro" id="IPR050072">
    <property type="entry name" value="Peptidase_M20A"/>
</dbReference>
<comment type="caution">
    <text evidence="6">The sequence shown here is derived from an EMBL/GenBank/DDBJ whole genome shotgun (WGS) entry which is preliminary data.</text>
</comment>
<dbReference type="InterPro" id="IPR001261">
    <property type="entry name" value="ArgE/DapE_CS"/>
</dbReference>
<dbReference type="InterPro" id="IPR011650">
    <property type="entry name" value="Peptidase_M20_dimer"/>
</dbReference>
<dbReference type="EMBL" id="JAUHMF010000001">
    <property type="protein sequence ID" value="MDT8897965.1"/>
    <property type="molecule type" value="Genomic_DNA"/>
</dbReference>
<dbReference type="Gene3D" id="3.40.630.10">
    <property type="entry name" value="Zn peptidases"/>
    <property type="match status" value="2"/>
</dbReference>
<sequence>MSQTLPLETASSEALRLLVDLVRLPAFSGAEKAAADYVQAQMVRLGFDAVERDSLGNVIGLWRGEQPGPTLMLDSHLDVVTAGDESAWHYPPFSGTVADGRVWGRGAADTHASLAAMLAAVASIPRSELRGQVVLAATVLEESLTARTVEDLLVLYRPEIFITGEPTGLRLAVAQKGRATLEIRTQGRAAHTSHPQQGENAIKRMMAVLARLEALPRRCDDDLGEEIFEVTDICSEPFPNISLVPPACQTHLVARLLPGETVASLLKRLRQALVGLPGVEVNLATLRQVCYTGRVLERLDFLPAWKVLPDNPWRVRILDGLRSRGLPAETMCAGFGTNASAAAEQGLTAFIYGPGDLAQAHIVDEWVAVNQVEQAVEGYRALVLACLG</sequence>
<keyword evidence="7" id="KW-1185">Reference proteome</keyword>
<gene>
    <name evidence="6" type="ORF">QYE77_06760</name>
</gene>
<name>A0ABU3NM90_9CHLR</name>
<dbReference type="InterPro" id="IPR002933">
    <property type="entry name" value="Peptidase_M20"/>
</dbReference>
<evidence type="ECO:0000256" key="2">
    <source>
        <dbReference type="ARBA" id="ARBA00022723"/>
    </source>
</evidence>
<dbReference type="SUPFAM" id="SSF53187">
    <property type="entry name" value="Zn-dependent exopeptidases"/>
    <property type="match status" value="1"/>
</dbReference>
<protein>
    <submittedName>
        <fullName evidence="6">M20/M25/M40 family metallo-hydrolase</fullName>
    </submittedName>
</protein>